<dbReference type="GO" id="GO:0003723">
    <property type="term" value="F:RNA binding"/>
    <property type="evidence" value="ECO:0007669"/>
    <property type="project" value="InterPro"/>
</dbReference>
<dbReference type="Pfam" id="PF13041">
    <property type="entry name" value="PPR_2"/>
    <property type="match status" value="3"/>
</dbReference>
<gene>
    <name evidence="3" type="ORF">HHK36_017006</name>
</gene>
<feature type="repeat" description="PPR" evidence="2">
    <location>
        <begin position="273"/>
        <end position="307"/>
    </location>
</feature>
<keyword evidence="4" id="KW-1185">Reference proteome</keyword>
<proteinExistence type="predicted"/>
<dbReference type="InterPro" id="IPR046960">
    <property type="entry name" value="PPR_At4g14850-like_plant"/>
</dbReference>
<dbReference type="PANTHER" id="PTHR47926:SF537">
    <property type="entry name" value="PENTACOTRIPEPTIDE-REPEAT REGION OF PRORP DOMAIN-CONTAINING PROTEIN"/>
    <property type="match status" value="1"/>
</dbReference>
<keyword evidence="1" id="KW-0677">Repeat</keyword>
<feature type="repeat" description="PPR" evidence="2">
    <location>
        <begin position="172"/>
        <end position="206"/>
    </location>
</feature>
<dbReference type="Gene3D" id="1.25.40.10">
    <property type="entry name" value="Tetratricopeptide repeat domain"/>
    <property type="match status" value="3"/>
</dbReference>
<organism evidence="3 4">
    <name type="scientific">Tetracentron sinense</name>
    <name type="common">Spur-leaf</name>
    <dbReference type="NCBI Taxonomy" id="13715"/>
    <lineage>
        <taxon>Eukaryota</taxon>
        <taxon>Viridiplantae</taxon>
        <taxon>Streptophyta</taxon>
        <taxon>Embryophyta</taxon>
        <taxon>Tracheophyta</taxon>
        <taxon>Spermatophyta</taxon>
        <taxon>Magnoliopsida</taxon>
        <taxon>Trochodendrales</taxon>
        <taxon>Trochodendraceae</taxon>
        <taxon>Tetracentron</taxon>
    </lineage>
</organism>
<dbReference type="FunFam" id="1.25.40.10:FF:000184">
    <property type="entry name" value="Pentatricopeptide repeat-containing protein, chloroplastic"/>
    <property type="match status" value="1"/>
</dbReference>
<sequence>MRVAETLTKCFSMVESITSMLHLQQIQAQMTKTALDRNALAVSKLVAFSSLSDHADLNYACSILIHTENSTNFMWNMIVRGFSHSKEPEKALYWYSKMTNSGLSPDKFTFPFLLKACSRLFNLGNGQQIHCQIVKVGPLNDPHVDSSLVHFYTSCGDLDFAQMVFEKISHRNVVFWNVMISGSARNGRFKEALGFFHQMRLADENPDEFSLVCVTSACTNIGMLSMGKWVHGLVHKSGFCQVVLLGNALVNMYGKCGSMDDAFKVFDEMGVRDVVSWGTMIDVCAIHGCGKRALDVFGEMERVGIMPDDMAFTSVLCACSHAGLLLEGEMWFNRMSRDYRITPKIQHYGCLVDLLGKAGRLEEAYRLVRHMLIEPDAAVWRSLVVACLFHGDLCLAEVAAGWLRRLDPDDTGDLVILSNVYARLGRWGDVERLRRGVRKNPSCSSIEVNGVVHEFFTWDMLHPQTSEIYVLMNHMIREMRLGYVSNTSHVLMEL</sequence>
<feature type="repeat" description="PPR" evidence="2">
    <location>
        <begin position="71"/>
        <end position="105"/>
    </location>
</feature>
<evidence type="ECO:0008006" key="5">
    <source>
        <dbReference type="Google" id="ProtNLM"/>
    </source>
</evidence>
<evidence type="ECO:0000256" key="2">
    <source>
        <dbReference type="PROSITE-ProRule" id="PRU00708"/>
    </source>
</evidence>
<name>A0A834Z1X0_TETSI</name>
<dbReference type="Pfam" id="PF01535">
    <property type="entry name" value="PPR"/>
    <property type="match status" value="2"/>
</dbReference>
<protein>
    <recommendedName>
        <fullName evidence="5">Chlororespiratory reduction 4</fullName>
    </recommendedName>
</protein>
<reference evidence="3 4" key="1">
    <citation type="submission" date="2020-04" db="EMBL/GenBank/DDBJ databases">
        <title>Plant Genome Project.</title>
        <authorList>
            <person name="Zhang R.-G."/>
        </authorList>
    </citation>
    <scope>NUCLEOTIDE SEQUENCE [LARGE SCALE GENOMIC DNA]</scope>
    <source>
        <strain evidence="3">YNK0</strain>
        <tissue evidence="3">Leaf</tissue>
    </source>
</reference>
<evidence type="ECO:0000256" key="1">
    <source>
        <dbReference type="ARBA" id="ARBA00022737"/>
    </source>
</evidence>
<dbReference type="GO" id="GO:0009451">
    <property type="term" value="P:RNA modification"/>
    <property type="evidence" value="ECO:0007669"/>
    <property type="project" value="InterPro"/>
</dbReference>
<dbReference type="EMBL" id="JABCRI010000011">
    <property type="protein sequence ID" value="KAF8398080.1"/>
    <property type="molecule type" value="Genomic_DNA"/>
</dbReference>
<evidence type="ECO:0000313" key="4">
    <source>
        <dbReference type="Proteomes" id="UP000655225"/>
    </source>
</evidence>
<evidence type="ECO:0000313" key="3">
    <source>
        <dbReference type="EMBL" id="KAF8398080.1"/>
    </source>
</evidence>
<dbReference type="Proteomes" id="UP000655225">
    <property type="component" value="Unassembled WGS sequence"/>
</dbReference>
<dbReference type="AlphaFoldDB" id="A0A834Z1X0"/>
<comment type="caution">
    <text evidence="3">The sequence shown here is derived from an EMBL/GenBank/DDBJ whole genome shotgun (WGS) entry which is preliminary data.</text>
</comment>
<dbReference type="InterPro" id="IPR046848">
    <property type="entry name" value="E_motif"/>
</dbReference>
<dbReference type="FunFam" id="1.25.40.10:FF:000427">
    <property type="entry name" value="Pentatricopeptide repeat-containing protein chloroplastic"/>
    <property type="match status" value="1"/>
</dbReference>
<dbReference type="InterPro" id="IPR002885">
    <property type="entry name" value="PPR_rpt"/>
</dbReference>
<dbReference type="Pfam" id="PF20431">
    <property type="entry name" value="E_motif"/>
    <property type="match status" value="1"/>
</dbReference>
<dbReference type="OMA" id="TMIDVCA"/>
<dbReference type="InterPro" id="IPR011990">
    <property type="entry name" value="TPR-like_helical_dom_sf"/>
</dbReference>
<accession>A0A834Z1X0</accession>
<dbReference type="PROSITE" id="PS51375">
    <property type="entry name" value="PPR"/>
    <property type="match status" value="3"/>
</dbReference>
<dbReference type="PANTHER" id="PTHR47926">
    <property type="entry name" value="PENTATRICOPEPTIDE REPEAT-CONTAINING PROTEIN"/>
    <property type="match status" value="1"/>
</dbReference>
<dbReference type="NCBIfam" id="TIGR00756">
    <property type="entry name" value="PPR"/>
    <property type="match status" value="5"/>
</dbReference>
<dbReference type="SUPFAM" id="SSF48452">
    <property type="entry name" value="TPR-like"/>
    <property type="match status" value="1"/>
</dbReference>
<dbReference type="OrthoDB" id="1908853at2759"/>